<dbReference type="EMBL" id="QWIR01000055">
    <property type="protein sequence ID" value="RMY90123.1"/>
    <property type="molecule type" value="Genomic_DNA"/>
</dbReference>
<evidence type="ECO:0000313" key="2">
    <source>
        <dbReference type="Proteomes" id="UP000268823"/>
    </source>
</evidence>
<evidence type="ECO:0000313" key="1">
    <source>
        <dbReference type="EMBL" id="RMY90123.1"/>
    </source>
</evidence>
<name>A0A3M7FMV4_HORWE</name>
<comment type="caution">
    <text evidence="1">The sequence shown here is derived from an EMBL/GenBank/DDBJ whole genome shotgun (WGS) entry which is preliminary data.</text>
</comment>
<reference evidence="1 2" key="1">
    <citation type="journal article" date="2018" name="BMC Genomics">
        <title>Genomic evidence for intraspecific hybridization in a clonal and extremely halotolerant yeast.</title>
        <authorList>
            <person name="Gostincar C."/>
            <person name="Stajich J.E."/>
            <person name="Zupancic J."/>
            <person name="Zalar P."/>
            <person name="Gunde-Cimerman N."/>
        </authorList>
    </citation>
    <scope>NUCLEOTIDE SEQUENCE [LARGE SCALE GENOMIC DNA]</scope>
    <source>
        <strain evidence="1 2">EXF-2788</strain>
    </source>
</reference>
<organism evidence="1 2">
    <name type="scientific">Hortaea werneckii</name>
    <name type="common">Black yeast</name>
    <name type="synonym">Cladosporium werneckii</name>
    <dbReference type="NCBI Taxonomy" id="91943"/>
    <lineage>
        <taxon>Eukaryota</taxon>
        <taxon>Fungi</taxon>
        <taxon>Dikarya</taxon>
        <taxon>Ascomycota</taxon>
        <taxon>Pezizomycotina</taxon>
        <taxon>Dothideomycetes</taxon>
        <taxon>Dothideomycetidae</taxon>
        <taxon>Mycosphaerellales</taxon>
        <taxon>Teratosphaeriaceae</taxon>
        <taxon>Hortaea</taxon>
    </lineage>
</organism>
<accession>A0A3M7FMV4</accession>
<protein>
    <submittedName>
        <fullName evidence="1">Uncharacterized protein</fullName>
    </submittedName>
</protein>
<proteinExistence type="predicted"/>
<dbReference type="AlphaFoldDB" id="A0A3M7FMV4"/>
<sequence>MIPVSFSLAVSPLLFESAVNAFRPFQLGQAFDAHLQSACITLDIGLVCLIVDTVNKRKQNDVEEFPESQFVLMSAMKGWLQVLLACQPGAECQ</sequence>
<dbReference type="Proteomes" id="UP000268823">
    <property type="component" value="Unassembled WGS sequence"/>
</dbReference>
<gene>
    <name evidence="1" type="ORF">D0861_03803</name>
</gene>